<dbReference type="CDD" id="cd06503">
    <property type="entry name" value="ATP-synt_Fo_b"/>
    <property type="match status" value="1"/>
</dbReference>
<proteinExistence type="predicted"/>
<evidence type="ECO:0000313" key="3">
    <source>
        <dbReference type="Proteomes" id="UP001457282"/>
    </source>
</evidence>
<protein>
    <submittedName>
        <fullName evidence="2">Uncharacterized protein</fullName>
    </submittedName>
</protein>
<evidence type="ECO:0000256" key="1">
    <source>
        <dbReference type="SAM" id="Coils"/>
    </source>
</evidence>
<gene>
    <name evidence="2" type="ORF">M0R45_006939</name>
</gene>
<comment type="caution">
    <text evidence="2">The sequence shown here is derived from an EMBL/GenBank/DDBJ whole genome shotgun (WGS) entry which is preliminary data.</text>
</comment>
<evidence type="ECO:0000313" key="2">
    <source>
        <dbReference type="EMBL" id="KAK9951501.1"/>
    </source>
</evidence>
<organism evidence="2 3">
    <name type="scientific">Rubus argutus</name>
    <name type="common">Southern blackberry</name>
    <dbReference type="NCBI Taxonomy" id="59490"/>
    <lineage>
        <taxon>Eukaryota</taxon>
        <taxon>Viridiplantae</taxon>
        <taxon>Streptophyta</taxon>
        <taxon>Embryophyta</taxon>
        <taxon>Tracheophyta</taxon>
        <taxon>Spermatophyta</taxon>
        <taxon>Magnoliopsida</taxon>
        <taxon>eudicotyledons</taxon>
        <taxon>Gunneridae</taxon>
        <taxon>Pentapetalae</taxon>
        <taxon>rosids</taxon>
        <taxon>fabids</taxon>
        <taxon>Rosales</taxon>
        <taxon>Rosaceae</taxon>
        <taxon>Rosoideae</taxon>
        <taxon>Rosoideae incertae sedis</taxon>
        <taxon>Rubus</taxon>
    </lineage>
</organism>
<keyword evidence="3" id="KW-1185">Reference proteome</keyword>
<dbReference type="AlphaFoldDB" id="A0AAW1YRX9"/>
<dbReference type="EMBL" id="JBEDUW010000001">
    <property type="protein sequence ID" value="KAK9951501.1"/>
    <property type="molecule type" value="Genomic_DNA"/>
</dbReference>
<reference evidence="2 3" key="1">
    <citation type="journal article" date="2023" name="G3 (Bethesda)">
        <title>A chromosome-length genome assembly and annotation of blackberry (Rubus argutus, cv. 'Hillquist').</title>
        <authorList>
            <person name="Bruna T."/>
            <person name="Aryal R."/>
            <person name="Dudchenko O."/>
            <person name="Sargent D.J."/>
            <person name="Mead D."/>
            <person name="Buti M."/>
            <person name="Cavallini A."/>
            <person name="Hytonen T."/>
            <person name="Andres J."/>
            <person name="Pham M."/>
            <person name="Weisz D."/>
            <person name="Mascagni F."/>
            <person name="Usai G."/>
            <person name="Natali L."/>
            <person name="Bassil N."/>
            <person name="Fernandez G.E."/>
            <person name="Lomsadze A."/>
            <person name="Armour M."/>
            <person name="Olukolu B."/>
            <person name="Poorten T."/>
            <person name="Britton C."/>
            <person name="Davik J."/>
            <person name="Ashrafi H."/>
            <person name="Aiden E.L."/>
            <person name="Borodovsky M."/>
            <person name="Worthington M."/>
        </authorList>
    </citation>
    <scope>NUCLEOTIDE SEQUENCE [LARGE SCALE GENOMIC DNA]</scope>
    <source>
        <strain evidence="2">PI 553951</strain>
    </source>
</reference>
<name>A0AAW1YRX9_RUBAR</name>
<feature type="coiled-coil region" evidence="1">
    <location>
        <begin position="1"/>
        <end position="53"/>
    </location>
</feature>
<keyword evidence="1" id="KW-0175">Coiled coil</keyword>
<accession>A0AAW1YRX9</accession>
<dbReference type="Proteomes" id="UP001457282">
    <property type="component" value="Unassembled WGS sequence"/>
</dbReference>
<sequence>MLSIQSAYDNLVREKEEVEAKLARAEEEAGRKIAQAEERAEAYAQEVEGKAKAAVASETTRIQAEFDRRLEAELEKAKGEAVLAYRRDRGRAVEQTTAFIEGGCTSLGRSRMPSPVRTGVSSRFPPSPMTLWRMSTPLSFMRLRRRLLVHPFSGRGPPVWVYWPDSLCMGVGGTGRMVDRIAYAWGSLVPASWLTKVLTWGSLVPATCLIGFTYAWGLLVPASWLTKVLTWGGRWYRPHV</sequence>